<gene>
    <name evidence="2" type="ORF">MOQ_009831</name>
</gene>
<dbReference type="Proteomes" id="UP000007350">
    <property type="component" value="Unassembled WGS sequence"/>
</dbReference>
<sequence>MVDDDGLVRAIAVGGYQLTVDEHELQVSSVGEDGVNGELDIGHEALEDDYFDQEDDDHEEEEEEDEELDEAVVVAVVERLVRCCEVGELDESLRGVGESFLVKARSCLQRLHAGELDPTAFDDEVRGDILRSFACIPAVASA</sequence>
<dbReference type="AlphaFoldDB" id="K2MH65"/>
<reference evidence="2 3" key="1">
    <citation type="journal article" date="2012" name="BMC Genomics">
        <title>Comparative genomic analysis of human infective Trypanosoma cruzi lineages with the bat-restricted subspecies T. cruzi marinkellei.</title>
        <authorList>
            <person name="Franzen O."/>
            <person name="Talavera-Lopez C."/>
            <person name="Ochaya S."/>
            <person name="Butler C.E."/>
            <person name="Messenger L.A."/>
            <person name="Lewis M.D."/>
            <person name="Llewellyn M.S."/>
            <person name="Marinkelle C.J."/>
            <person name="Tyler K.M."/>
            <person name="Miles M.A."/>
            <person name="Andersson B."/>
        </authorList>
    </citation>
    <scope>NUCLEOTIDE SEQUENCE [LARGE SCALE GENOMIC DNA]</scope>
    <source>
        <strain evidence="2 3">B7</strain>
    </source>
</reference>
<evidence type="ECO:0000313" key="2">
    <source>
        <dbReference type="EMBL" id="EKF26470.1"/>
    </source>
</evidence>
<dbReference type="OrthoDB" id="252656at2759"/>
<evidence type="ECO:0000256" key="1">
    <source>
        <dbReference type="SAM" id="MobiDB-lite"/>
    </source>
</evidence>
<proteinExistence type="predicted"/>
<name>K2MH65_TRYCR</name>
<accession>K2MH65</accession>
<dbReference type="EMBL" id="AHKC01020594">
    <property type="protein sequence ID" value="EKF26470.1"/>
    <property type="molecule type" value="Genomic_DNA"/>
</dbReference>
<evidence type="ECO:0000313" key="3">
    <source>
        <dbReference type="Proteomes" id="UP000007350"/>
    </source>
</evidence>
<keyword evidence="3" id="KW-1185">Reference proteome</keyword>
<comment type="caution">
    <text evidence="2">The sequence shown here is derived from an EMBL/GenBank/DDBJ whole genome shotgun (WGS) entry which is preliminary data.</text>
</comment>
<feature type="compositionally biased region" description="Acidic residues" evidence="1">
    <location>
        <begin position="46"/>
        <end position="69"/>
    </location>
</feature>
<organism evidence="2 3">
    <name type="scientific">Trypanosoma cruzi marinkellei</name>
    <dbReference type="NCBI Taxonomy" id="85056"/>
    <lineage>
        <taxon>Eukaryota</taxon>
        <taxon>Discoba</taxon>
        <taxon>Euglenozoa</taxon>
        <taxon>Kinetoplastea</taxon>
        <taxon>Metakinetoplastina</taxon>
        <taxon>Trypanosomatida</taxon>
        <taxon>Trypanosomatidae</taxon>
        <taxon>Trypanosoma</taxon>
        <taxon>Schizotrypanum</taxon>
    </lineage>
</organism>
<feature type="region of interest" description="Disordered" evidence="1">
    <location>
        <begin position="32"/>
        <end position="69"/>
    </location>
</feature>
<protein>
    <submittedName>
        <fullName evidence="2">Uncharacterized protein</fullName>
    </submittedName>
</protein>
<feature type="non-terminal residue" evidence="2">
    <location>
        <position position="142"/>
    </location>
</feature>